<dbReference type="InterPro" id="IPR036890">
    <property type="entry name" value="HATPase_C_sf"/>
</dbReference>
<dbReference type="InterPro" id="IPR005467">
    <property type="entry name" value="His_kinase_dom"/>
</dbReference>
<accession>A0ABT3Q164</accession>
<keyword evidence="1" id="KW-0472">Membrane</keyword>
<proteinExistence type="predicted"/>
<dbReference type="EMBL" id="JAJNDC010000003">
    <property type="protein sequence ID" value="MCW9713845.1"/>
    <property type="molecule type" value="Genomic_DNA"/>
</dbReference>
<evidence type="ECO:0000313" key="3">
    <source>
        <dbReference type="EMBL" id="MCW9713845.1"/>
    </source>
</evidence>
<gene>
    <name evidence="3" type="ORF">LQ318_13110</name>
</gene>
<reference evidence="3 4" key="1">
    <citation type="submission" date="2021-11" db="EMBL/GenBank/DDBJ databases">
        <title>Aliifidinibius sp. nov., a new bacterium isolated from saline soil.</title>
        <authorList>
            <person name="Galisteo C."/>
            <person name="De La Haba R."/>
            <person name="Sanchez-Porro C."/>
            <person name="Ventosa A."/>
        </authorList>
    </citation>
    <scope>NUCLEOTIDE SEQUENCE [LARGE SCALE GENOMIC DNA]</scope>
    <source>
        <strain evidence="3 4">KACC 190600</strain>
    </source>
</reference>
<dbReference type="Gene3D" id="3.30.565.10">
    <property type="entry name" value="Histidine kinase-like ATPase, C-terminal domain"/>
    <property type="match status" value="1"/>
</dbReference>
<keyword evidence="4" id="KW-1185">Reference proteome</keyword>
<dbReference type="Proteomes" id="UP001207337">
    <property type="component" value="Unassembled WGS sequence"/>
</dbReference>
<dbReference type="SUPFAM" id="SSF55874">
    <property type="entry name" value="ATPase domain of HSP90 chaperone/DNA topoisomerase II/histidine kinase"/>
    <property type="match status" value="1"/>
</dbReference>
<dbReference type="InterPro" id="IPR050640">
    <property type="entry name" value="Bact_2-comp_sensor_kinase"/>
</dbReference>
<evidence type="ECO:0000313" key="4">
    <source>
        <dbReference type="Proteomes" id="UP001207337"/>
    </source>
</evidence>
<evidence type="ECO:0000259" key="2">
    <source>
        <dbReference type="PROSITE" id="PS50109"/>
    </source>
</evidence>
<dbReference type="InterPro" id="IPR010559">
    <property type="entry name" value="Sig_transdc_His_kin_internal"/>
</dbReference>
<protein>
    <submittedName>
        <fullName evidence="3">Histidine kinase</fullName>
    </submittedName>
</protein>
<name>A0ABT3Q164_9BACT</name>
<evidence type="ECO:0000256" key="1">
    <source>
        <dbReference type="SAM" id="Phobius"/>
    </source>
</evidence>
<dbReference type="RefSeq" id="WP_265790835.1">
    <property type="nucleotide sequence ID" value="NZ_BAABRS010000003.1"/>
</dbReference>
<dbReference type="Pfam" id="PF06580">
    <property type="entry name" value="His_kinase"/>
    <property type="match status" value="1"/>
</dbReference>
<keyword evidence="3" id="KW-0808">Transferase</keyword>
<keyword evidence="1" id="KW-1133">Transmembrane helix</keyword>
<feature type="domain" description="Histidine kinase" evidence="2">
    <location>
        <begin position="107"/>
        <end position="263"/>
    </location>
</feature>
<keyword evidence="3" id="KW-0418">Kinase</keyword>
<dbReference type="PANTHER" id="PTHR34220:SF7">
    <property type="entry name" value="SENSOR HISTIDINE KINASE YPDA"/>
    <property type="match status" value="1"/>
</dbReference>
<feature type="transmembrane region" description="Helical" evidence="1">
    <location>
        <begin position="27"/>
        <end position="51"/>
    </location>
</feature>
<organism evidence="3 4">
    <name type="scientific">Fodinibius salicampi</name>
    <dbReference type="NCBI Taxonomy" id="1920655"/>
    <lineage>
        <taxon>Bacteria</taxon>
        <taxon>Pseudomonadati</taxon>
        <taxon>Balneolota</taxon>
        <taxon>Balneolia</taxon>
        <taxon>Balneolales</taxon>
        <taxon>Balneolaceae</taxon>
        <taxon>Fodinibius</taxon>
    </lineage>
</organism>
<keyword evidence="1" id="KW-0812">Transmembrane</keyword>
<dbReference type="InterPro" id="IPR003594">
    <property type="entry name" value="HATPase_dom"/>
</dbReference>
<dbReference type="GO" id="GO:0016301">
    <property type="term" value="F:kinase activity"/>
    <property type="evidence" value="ECO:0007669"/>
    <property type="project" value="UniProtKB-KW"/>
</dbReference>
<comment type="caution">
    <text evidence="3">The sequence shown here is derived from an EMBL/GenBank/DDBJ whole genome shotgun (WGS) entry which is preliminary data.</text>
</comment>
<dbReference type="PROSITE" id="PS50109">
    <property type="entry name" value="HIS_KIN"/>
    <property type="match status" value="1"/>
</dbReference>
<dbReference type="Pfam" id="PF02518">
    <property type="entry name" value="HATPase_c"/>
    <property type="match status" value="1"/>
</dbReference>
<sequence length="270" mass="30861">MIFYFLEGVFFFGMGYHQIESILVRQFFSIGSILFFTYWGLVVLLGLSKYYEELGNIKRKSNELESQLELASLSSLRAQIKPHFLFNTLSMVDQMISTDPDTAKKMVDKLEKLLKNTFDRSGPEQSSLKEEVDFIKKYLAIEAHRFHDRLQVVYSIAPETMNVQIPRYLLQPLVENSLVHGVAKTMKKCTIKIKSESRGDNVRIAVIDDGPGLRKRSQEKDKGIGLKNVRERIRLYYGESAKLNLLSLESGGIISEILIPEKDLKANVTS</sequence>
<dbReference type="PANTHER" id="PTHR34220">
    <property type="entry name" value="SENSOR HISTIDINE KINASE YPDA"/>
    <property type="match status" value="1"/>
</dbReference>